<evidence type="ECO:0000313" key="5">
    <source>
        <dbReference type="Proteomes" id="UP000688137"/>
    </source>
</evidence>
<dbReference type="EMBL" id="CAJJDM010000164">
    <property type="protein sequence ID" value="CAD8114410.1"/>
    <property type="molecule type" value="Genomic_DNA"/>
</dbReference>
<accession>A0A8S1QIN1</accession>
<dbReference type="Proteomes" id="UP000688137">
    <property type="component" value="Unassembled WGS sequence"/>
</dbReference>
<dbReference type="Pfam" id="PF00106">
    <property type="entry name" value="adh_short"/>
    <property type="match status" value="1"/>
</dbReference>
<evidence type="ECO:0000256" key="1">
    <source>
        <dbReference type="ARBA" id="ARBA00006484"/>
    </source>
</evidence>
<evidence type="ECO:0000256" key="3">
    <source>
        <dbReference type="ARBA" id="ARBA00023002"/>
    </source>
</evidence>
<evidence type="ECO:0000313" key="4">
    <source>
        <dbReference type="EMBL" id="CAD8114410.1"/>
    </source>
</evidence>
<reference evidence="4" key="1">
    <citation type="submission" date="2021-01" db="EMBL/GenBank/DDBJ databases">
        <authorList>
            <consortium name="Genoscope - CEA"/>
            <person name="William W."/>
        </authorList>
    </citation>
    <scope>NUCLEOTIDE SEQUENCE</scope>
</reference>
<keyword evidence="2" id="KW-0521">NADP</keyword>
<dbReference type="InterPro" id="IPR002347">
    <property type="entry name" value="SDR_fam"/>
</dbReference>
<keyword evidence="5" id="KW-1185">Reference proteome</keyword>
<protein>
    <submittedName>
        <fullName evidence="4">Uncharacterized protein</fullName>
    </submittedName>
</protein>
<gene>
    <name evidence="4" type="ORF">PPRIM_AZ9-3.1.T1590101</name>
</gene>
<comment type="caution">
    <text evidence="4">The sequence shown here is derived from an EMBL/GenBank/DDBJ whole genome shotgun (WGS) entry which is preliminary data.</text>
</comment>
<organism evidence="4 5">
    <name type="scientific">Paramecium primaurelia</name>
    <dbReference type="NCBI Taxonomy" id="5886"/>
    <lineage>
        <taxon>Eukaryota</taxon>
        <taxon>Sar</taxon>
        <taxon>Alveolata</taxon>
        <taxon>Ciliophora</taxon>
        <taxon>Intramacronucleata</taxon>
        <taxon>Oligohymenophorea</taxon>
        <taxon>Peniculida</taxon>
        <taxon>Parameciidae</taxon>
        <taxon>Paramecium</taxon>
    </lineage>
</organism>
<dbReference type="OMA" id="KAFDIMN"/>
<dbReference type="AlphaFoldDB" id="A0A8S1QIN1"/>
<sequence length="266" mass="29996">MRKVLITGGNRGLGFKLAEVLSPKHHILLTARNLNSLNEAKSKITAIVPNASITTKELDVSRFDSIKAFHKWMLSTNTTVDVIVNNAGVNDENKLENKAFDIMNTNLFGIINLTETILPQLTQDGKIILISSMLGKLKLQPPSTQKLLQEKLTKQQILEFARDLIHNYKEGNYGIWSPHIQPLYKVSKVLTNAYARYVLTDLVQPNQSIFCVHPGWVKTDMGGPKAPGEVKDGIFTSRYLIEELAYGRNPQYHAKYFNDKAQIEDF</sequence>
<dbReference type="PANTHER" id="PTHR43963:SF6">
    <property type="entry name" value="CHAIN DEHYDROGENASE FAMILY PROTEIN, PUTATIVE (AFU_ORTHOLOGUE AFUA_3G15350)-RELATED"/>
    <property type="match status" value="1"/>
</dbReference>
<dbReference type="PANTHER" id="PTHR43963">
    <property type="entry name" value="CARBONYL REDUCTASE 1-RELATED"/>
    <property type="match status" value="1"/>
</dbReference>
<proteinExistence type="inferred from homology"/>
<evidence type="ECO:0000256" key="2">
    <source>
        <dbReference type="ARBA" id="ARBA00022857"/>
    </source>
</evidence>
<name>A0A8S1QIN1_PARPR</name>
<comment type="similarity">
    <text evidence="1">Belongs to the short-chain dehydrogenases/reductases (SDR) family.</text>
</comment>
<keyword evidence="3" id="KW-0560">Oxidoreductase</keyword>
<dbReference type="GO" id="GO:0016491">
    <property type="term" value="F:oxidoreductase activity"/>
    <property type="evidence" value="ECO:0007669"/>
    <property type="project" value="UniProtKB-KW"/>
</dbReference>